<dbReference type="RefSeq" id="WP_099622967.1">
    <property type="nucleotide sequence ID" value="NZ_CP024201.1"/>
</dbReference>
<dbReference type="AlphaFoldDB" id="A0A2D2B0D1"/>
<reference evidence="1 2" key="1">
    <citation type="submission" date="2017-10" db="EMBL/GenBank/DDBJ databases">
        <title>Genome sequence of Caulobacter mirabilis FWC38.</title>
        <authorList>
            <person name="Fiebig A."/>
            <person name="Crosson S."/>
        </authorList>
    </citation>
    <scope>NUCLEOTIDE SEQUENCE [LARGE SCALE GENOMIC DNA]</scope>
    <source>
        <strain evidence="1 2">FWC 38</strain>
    </source>
</reference>
<evidence type="ECO:0000313" key="2">
    <source>
        <dbReference type="Proteomes" id="UP000228945"/>
    </source>
</evidence>
<dbReference type="Pfam" id="PF00300">
    <property type="entry name" value="His_Phos_1"/>
    <property type="match status" value="1"/>
</dbReference>
<keyword evidence="2" id="KW-1185">Reference proteome</keyword>
<dbReference type="InterPro" id="IPR013078">
    <property type="entry name" value="His_Pase_superF_clade-1"/>
</dbReference>
<dbReference type="Gene3D" id="3.40.50.1240">
    <property type="entry name" value="Phosphoglycerate mutase-like"/>
    <property type="match status" value="1"/>
</dbReference>
<gene>
    <name evidence="1" type="ORF">CSW64_15615</name>
</gene>
<dbReference type="SUPFAM" id="SSF53254">
    <property type="entry name" value="Phosphoglycerate mutase-like"/>
    <property type="match status" value="1"/>
</dbReference>
<protein>
    <submittedName>
        <fullName evidence="1">Histidine phosphatase family protein</fullName>
    </submittedName>
</protein>
<organism evidence="1 2">
    <name type="scientific">Caulobacter mirabilis</name>
    <dbReference type="NCBI Taxonomy" id="69666"/>
    <lineage>
        <taxon>Bacteria</taxon>
        <taxon>Pseudomonadati</taxon>
        <taxon>Pseudomonadota</taxon>
        <taxon>Alphaproteobacteria</taxon>
        <taxon>Caulobacterales</taxon>
        <taxon>Caulobacteraceae</taxon>
        <taxon>Caulobacter</taxon>
    </lineage>
</organism>
<name>A0A2D2B0D1_9CAUL</name>
<accession>A0A2D2B0D1</accession>
<dbReference type="EMBL" id="CP024201">
    <property type="protein sequence ID" value="ATQ43718.1"/>
    <property type="molecule type" value="Genomic_DNA"/>
</dbReference>
<sequence length="206" mass="23372">MVDVIADTVFVEADAARPGAVVLARHGEPDISRKVRLSADEYRLWWGRYETRGLRAGQTAPACLQDAARRSGAVIASIRPRSMETAAAACAGRDFARDPLFVEAPLPPPHWPAWVKLSPKLWGFIARCWWWFFDHHEGQETRAQAEQRAAQAAALLIEMSRDGQDVLVVAHGFFNGMVGEALKRQGWRCTEDQGFRYWRLRRFERP</sequence>
<dbReference type="OrthoDB" id="7200944at2"/>
<dbReference type="KEGG" id="cmb:CSW64_15615"/>
<dbReference type="Proteomes" id="UP000228945">
    <property type="component" value="Chromosome"/>
</dbReference>
<proteinExistence type="predicted"/>
<evidence type="ECO:0000313" key="1">
    <source>
        <dbReference type="EMBL" id="ATQ43718.1"/>
    </source>
</evidence>
<dbReference type="InterPro" id="IPR029033">
    <property type="entry name" value="His_PPase_superfam"/>
</dbReference>